<name>A0A9X0AXJ9_9HELO</name>
<sequence length="134" mass="15959">MANIHTAKLFDVKVTVDDGPNPLFHNVPPRKLLKIRCTREIIEYKDARDIFHTPRIWHQVSDNWDERKYGPIEESHLWDYEYRLDMQLEDCGLMIMGFSEFWVGMVMRFVGGRRDVAVESMVTEEQRVMEVTVR</sequence>
<proteinExistence type="predicted"/>
<dbReference type="EMBL" id="JAPEIS010000001">
    <property type="protein sequence ID" value="KAJ8070805.1"/>
    <property type="molecule type" value="Genomic_DNA"/>
</dbReference>
<organism evidence="1 2">
    <name type="scientific">Sclerotinia nivalis</name>
    <dbReference type="NCBI Taxonomy" id="352851"/>
    <lineage>
        <taxon>Eukaryota</taxon>
        <taxon>Fungi</taxon>
        <taxon>Dikarya</taxon>
        <taxon>Ascomycota</taxon>
        <taxon>Pezizomycotina</taxon>
        <taxon>Leotiomycetes</taxon>
        <taxon>Helotiales</taxon>
        <taxon>Sclerotiniaceae</taxon>
        <taxon>Sclerotinia</taxon>
    </lineage>
</organism>
<reference evidence="1" key="1">
    <citation type="submission" date="2022-11" db="EMBL/GenBank/DDBJ databases">
        <title>Genome Resource of Sclerotinia nivalis Strain SnTB1, a Plant Pathogen Isolated from American Ginseng.</title>
        <authorList>
            <person name="Fan S."/>
        </authorList>
    </citation>
    <scope>NUCLEOTIDE SEQUENCE</scope>
    <source>
        <strain evidence="1">SnTB1</strain>
    </source>
</reference>
<protein>
    <submittedName>
        <fullName evidence="1">Uncharacterized protein</fullName>
    </submittedName>
</protein>
<dbReference type="AlphaFoldDB" id="A0A9X0AXJ9"/>
<keyword evidence="2" id="KW-1185">Reference proteome</keyword>
<dbReference type="Proteomes" id="UP001152300">
    <property type="component" value="Unassembled WGS sequence"/>
</dbReference>
<comment type="caution">
    <text evidence="1">The sequence shown here is derived from an EMBL/GenBank/DDBJ whole genome shotgun (WGS) entry which is preliminary data.</text>
</comment>
<dbReference type="OrthoDB" id="10427243at2759"/>
<gene>
    <name evidence="1" type="ORF">OCU04_001167</name>
</gene>
<evidence type="ECO:0000313" key="1">
    <source>
        <dbReference type="EMBL" id="KAJ8070805.1"/>
    </source>
</evidence>
<accession>A0A9X0AXJ9</accession>
<evidence type="ECO:0000313" key="2">
    <source>
        <dbReference type="Proteomes" id="UP001152300"/>
    </source>
</evidence>